<keyword evidence="3" id="KW-1185">Reference proteome</keyword>
<evidence type="ECO:0000256" key="1">
    <source>
        <dbReference type="SAM" id="MobiDB-lite"/>
    </source>
</evidence>
<sequence length="94" mass="10655">MCTPVTGSKGHLVPYRPGMYAQTRRPELPACERCDAHPRPLFFWPPLSYFTPRLKRGRESPKDERPRSGVPSFRDSSSGGRATRAYFTLASRLS</sequence>
<dbReference type="EMBL" id="BGZK01000076">
    <property type="protein sequence ID" value="GBP16108.1"/>
    <property type="molecule type" value="Genomic_DNA"/>
</dbReference>
<name>A0A4C1TQ79_EUMVA</name>
<feature type="compositionally biased region" description="Basic and acidic residues" evidence="1">
    <location>
        <begin position="57"/>
        <end position="67"/>
    </location>
</feature>
<gene>
    <name evidence="2" type="ORF">EVAR_94444_1</name>
</gene>
<evidence type="ECO:0000313" key="2">
    <source>
        <dbReference type="EMBL" id="GBP16108.1"/>
    </source>
</evidence>
<feature type="region of interest" description="Disordered" evidence="1">
    <location>
        <begin position="51"/>
        <end position="80"/>
    </location>
</feature>
<evidence type="ECO:0000313" key="3">
    <source>
        <dbReference type="Proteomes" id="UP000299102"/>
    </source>
</evidence>
<dbReference type="Proteomes" id="UP000299102">
    <property type="component" value="Unassembled WGS sequence"/>
</dbReference>
<reference evidence="2 3" key="1">
    <citation type="journal article" date="2019" name="Commun. Biol.">
        <title>The bagworm genome reveals a unique fibroin gene that provides high tensile strength.</title>
        <authorList>
            <person name="Kono N."/>
            <person name="Nakamura H."/>
            <person name="Ohtoshi R."/>
            <person name="Tomita M."/>
            <person name="Numata K."/>
            <person name="Arakawa K."/>
        </authorList>
    </citation>
    <scope>NUCLEOTIDE SEQUENCE [LARGE SCALE GENOMIC DNA]</scope>
</reference>
<accession>A0A4C1TQ79</accession>
<protein>
    <submittedName>
        <fullName evidence="2">Uncharacterized protein</fullName>
    </submittedName>
</protein>
<comment type="caution">
    <text evidence="2">The sequence shown here is derived from an EMBL/GenBank/DDBJ whole genome shotgun (WGS) entry which is preliminary data.</text>
</comment>
<proteinExistence type="predicted"/>
<organism evidence="2 3">
    <name type="scientific">Eumeta variegata</name>
    <name type="common">Bagworm moth</name>
    <name type="synonym">Eumeta japonica</name>
    <dbReference type="NCBI Taxonomy" id="151549"/>
    <lineage>
        <taxon>Eukaryota</taxon>
        <taxon>Metazoa</taxon>
        <taxon>Ecdysozoa</taxon>
        <taxon>Arthropoda</taxon>
        <taxon>Hexapoda</taxon>
        <taxon>Insecta</taxon>
        <taxon>Pterygota</taxon>
        <taxon>Neoptera</taxon>
        <taxon>Endopterygota</taxon>
        <taxon>Lepidoptera</taxon>
        <taxon>Glossata</taxon>
        <taxon>Ditrysia</taxon>
        <taxon>Tineoidea</taxon>
        <taxon>Psychidae</taxon>
        <taxon>Oiketicinae</taxon>
        <taxon>Eumeta</taxon>
    </lineage>
</organism>
<dbReference type="AlphaFoldDB" id="A0A4C1TQ79"/>